<dbReference type="KEGG" id="mhz:Metho_1200"/>
<dbReference type="STRING" id="867904.Metho_1200"/>
<dbReference type="EMBL" id="CP003362">
    <property type="protein sequence ID" value="AGB49430.1"/>
    <property type="molecule type" value="Genomic_DNA"/>
</dbReference>
<reference evidence="2" key="1">
    <citation type="submission" date="2012-02" db="EMBL/GenBank/DDBJ databases">
        <title>Complete sequence of chromosome of Methanomethylovorans hollandica DSM 15978.</title>
        <authorList>
            <person name="Lucas S."/>
            <person name="Copeland A."/>
            <person name="Lapidus A."/>
            <person name="Glavina del Rio T."/>
            <person name="Dalin E."/>
            <person name="Tice H."/>
            <person name="Bruce D."/>
            <person name="Goodwin L."/>
            <person name="Pitluck S."/>
            <person name="Peters L."/>
            <person name="Mikhailova N."/>
            <person name="Held B."/>
            <person name="Kyrpides N."/>
            <person name="Mavromatis K."/>
            <person name="Ivanova N."/>
            <person name="Brettin T."/>
            <person name="Detter J.C."/>
            <person name="Han C."/>
            <person name="Larimer F."/>
            <person name="Land M."/>
            <person name="Hauser L."/>
            <person name="Markowitz V."/>
            <person name="Cheng J.-F."/>
            <person name="Hugenholtz P."/>
            <person name="Woyke T."/>
            <person name="Wu D."/>
            <person name="Spring S."/>
            <person name="Schroeder M."/>
            <person name="Brambilla E."/>
            <person name="Klenk H.-P."/>
            <person name="Eisen J.A."/>
        </authorList>
    </citation>
    <scope>NUCLEOTIDE SEQUENCE [LARGE SCALE GENOMIC DNA]</scope>
    <source>
        <strain evidence="2">DSM 15978 / NBRC 107637 / DMS1</strain>
    </source>
</reference>
<accession>L0KXL1</accession>
<organism evidence="1 2">
    <name type="scientific">Methanomethylovorans hollandica (strain DSM 15978 / NBRC 107637 / DMS1)</name>
    <dbReference type="NCBI Taxonomy" id="867904"/>
    <lineage>
        <taxon>Archaea</taxon>
        <taxon>Methanobacteriati</taxon>
        <taxon>Methanobacteriota</taxon>
        <taxon>Stenosarchaea group</taxon>
        <taxon>Methanomicrobia</taxon>
        <taxon>Methanosarcinales</taxon>
        <taxon>Methanosarcinaceae</taxon>
        <taxon>Methanomethylovorans</taxon>
    </lineage>
</organism>
<dbReference type="Proteomes" id="UP000010866">
    <property type="component" value="Chromosome"/>
</dbReference>
<dbReference type="GeneID" id="14407009"/>
<dbReference type="AlphaFoldDB" id="L0KXL1"/>
<proteinExistence type="predicted"/>
<dbReference type="HOGENOM" id="CLU_2930224_0_0_2"/>
<sequence length="60" mass="6586">MICPLLSSSHFTNCQTSRCGWWDEIRQCCAIIPANFGHMMKQAAKARLDSDAELSGGAPE</sequence>
<dbReference type="RefSeq" id="WP_015324596.1">
    <property type="nucleotide sequence ID" value="NC_019977.1"/>
</dbReference>
<protein>
    <submittedName>
        <fullName evidence="1">Uncharacterized protein</fullName>
    </submittedName>
</protein>
<name>L0KXL1_METHD</name>
<gene>
    <name evidence="1" type="ordered locus">Metho_1200</name>
</gene>
<evidence type="ECO:0000313" key="2">
    <source>
        <dbReference type="Proteomes" id="UP000010866"/>
    </source>
</evidence>
<evidence type="ECO:0000313" key="1">
    <source>
        <dbReference type="EMBL" id="AGB49430.1"/>
    </source>
</evidence>
<keyword evidence="2" id="KW-1185">Reference proteome</keyword>